<organism evidence="2 3">
    <name type="scientific">Sulfitobacter albidus</name>
    <dbReference type="NCBI Taxonomy" id="2829501"/>
    <lineage>
        <taxon>Bacteria</taxon>
        <taxon>Pseudomonadati</taxon>
        <taxon>Pseudomonadota</taxon>
        <taxon>Alphaproteobacteria</taxon>
        <taxon>Rhodobacterales</taxon>
        <taxon>Roseobacteraceae</taxon>
        <taxon>Sulfitobacter</taxon>
    </lineage>
</organism>
<proteinExistence type="predicted"/>
<dbReference type="Proteomes" id="UP000683291">
    <property type="component" value="Chromosome 1"/>
</dbReference>
<name>A0A975JF94_9RHOB</name>
<dbReference type="KEGG" id="sual:KDD17_05430"/>
<keyword evidence="3" id="KW-1185">Reference proteome</keyword>
<gene>
    <name evidence="2" type="ORF">KDD17_05430</name>
</gene>
<sequence>MTNRIALVLGLLIVGAIVVDYVYYGTEHGVFLAKKLADLIEWLAFWR</sequence>
<evidence type="ECO:0000313" key="3">
    <source>
        <dbReference type="Proteomes" id="UP000683291"/>
    </source>
</evidence>
<dbReference type="EMBL" id="CP073581">
    <property type="protein sequence ID" value="QUJ77439.1"/>
    <property type="molecule type" value="Genomic_DNA"/>
</dbReference>
<reference evidence="2" key="1">
    <citation type="submission" date="2021-04" db="EMBL/GenBank/DDBJ databases">
        <title>Complete genome sequence for Sulfitobacter sp. strain JK7-1.</title>
        <authorList>
            <person name="Park S.-J."/>
        </authorList>
    </citation>
    <scope>NUCLEOTIDE SEQUENCE</scope>
    <source>
        <strain evidence="2">JK7-1</strain>
    </source>
</reference>
<feature type="transmembrane region" description="Helical" evidence="1">
    <location>
        <begin position="6"/>
        <end position="24"/>
    </location>
</feature>
<keyword evidence="1" id="KW-1133">Transmembrane helix</keyword>
<evidence type="ECO:0000313" key="2">
    <source>
        <dbReference type="EMBL" id="QUJ77439.1"/>
    </source>
</evidence>
<evidence type="ECO:0000256" key="1">
    <source>
        <dbReference type="SAM" id="Phobius"/>
    </source>
</evidence>
<accession>A0A975JF94</accession>
<dbReference type="AlphaFoldDB" id="A0A975JF94"/>
<evidence type="ECO:0008006" key="4">
    <source>
        <dbReference type="Google" id="ProtNLM"/>
    </source>
</evidence>
<dbReference type="RefSeq" id="WP_212705633.1">
    <property type="nucleotide sequence ID" value="NZ_CP073581.1"/>
</dbReference>
<keyword evidence="1" id="KW-0812">Transmembrane</keyword>
<protein>
    <recommendedName>
        <fullName evidence="4">Glyceraldehyde-3-phosphate dehydrogenase</fullName>
    </recommendedName>
</protein>
<keyword evidence="1" id="KW-0472">Membrane</keyword>